<dbReference type="PROSITE" id="PS50109">
    <property type="entry name" value="HIS_KIN"/>
    <property type="match status" value="1"/>
</dbReference>
<feature type="transmembrane region" description="Helical" evidence="7">
    <location>
        <begin position="209"/>
        <end position="230"/>
    </location>
</feature>
<organism evidence="10 11">
    <name type="scientific">Algoriphagus namhaensis</name>
    <dbReference type="NCBI Taxonomy" id="915353"/>
    <lineage>
        <taxon>Bacteria</taxon>
        <taxon>Pseudomonadati</taxon>
        <taxon>Bacteroidota</taxon>
        <taxon>Cytophagia</taxon>
        <taxon>Cytophagales</taxon>
        <taxon>Cyclobacteriaceae</taxon>
        <taxon>Algoriphagus</taxon>
    </lineage>
</organism>
<comment type="catalytic activity">
    <reaction evidence="1">
        <text>ATP + protein L-histidine = ADP + protein N-phospho-L-histidine.</text>
        <dbReference type="EC" id="2.7.13.3"/>
    </reaction>
</comment>
<keyword evidence="7" id="KW-1133">Transmembrane helix</keyword>
<dbReference type="SMART" id="SM00387">
    <property type="entry name" value="HATPase_c"/>
    <property type="match status" value="1"/>
</dbReference>
<dbReference type="Proteomes" id="UP001595805">
    <property type="component" value="Unassembled WGS sequence"/>
</dbReference>
<dbReference type="Pfam" id="PF16927">
    <property type="entry name" value="HisKA_7TM"/>
    <property type="match status" value="1"/>
</dbReference>
<keyword evidence="6" id="KW-0902">Two-component regulatory system</keyword>
<dbReference type="InterPro" id="IPR036097">
    <property type="entry name" value="HisK_dim/P_sf"/>
</dbReference>
<dbReference type="InterPro" id="IPR036890">
    <property type="entry name" value="HATPase_C_sf"/>
</dbReference>
<dbReference type="InterPro" id="IPR005467">
    <property type="entry name" value="His_kinase_dom"/>
</dbReference>
<evidence type="ECO:0000256" key="2">
    <source>
        <dbReference type="ARBA" id="ARBA00012438"/>
    </source>
</evidence>
<keyword evidence="11" id="KW-1185">Reference proteome</keyword>
<dbReference type="PANTHER" id="PTHR45453">
    <property type="entry name" value="PHOSPHATE REGULON SENSOR PROTEIN PHOR"/>
    <property type="match status" value="1"/>
</dbReference>
<dbReference type="EMBL" id="JBHRZS010000007">
    <property type="protein sequence ID" value="MFC3880716.1"/>
    <property type="molecule type" value="Genomic_DNA"/>
</dbReference>
<dbReference type="InterPro" id="IPR003594">
    <property type="entry name" value="HATPase_dom"/>
</dbReference>
<evidence type="ECO:0000313" key="11">
    <source>
        <dbReference type="Proteomes" id="UP001595805"/>
    </source>
</evidence>
<dbReference type="CDD" id="cd00075">
    <property type="entry name" value="HATPase"/>
    <property type="match status" value="1"/>
</dbReference>
<feature type="domain" description="Histidine kinase" evidence="8">
    <location>
        <begin position="370"/>
        <end position="585"/>
    </location>
</feature>
<reference evidence="11" key="1">
    <citation type="journal article" date="2019" name="Int. J. Syst. Evol. Microbiol.">
        <title>The Global Catalogue of Microorganisms (GCM) 10K type strain sequencing project: providing services to taxonomists for standard genome sequencing and annotation.</title>
        <authorList>
            <consortium name="The Broad Institute Genomics Platform"/>
            <consortium name="The Broad Institute Genome Sequencing Center for Infectious Disease"/>
            <person name="Wu L."/>
            <person name="Ma J."/>
        </authorList>
    </citation>
    <scope>NUCLEOTIDE SEQUENCE [LARGE SCALE GENOMIC DNA]</scope>
    <source>
        <strain evidence="11">CCUG 60523</strain>
    </source>
</reference>
<dbReference type="InterPro" id="IPR003661">
    <property type="entry name" value="HisK_dim/P_dom"/>
</dbReference>
<accession>A0ABV8AUU7</accession>
<feature type="transmembrane region" description="Helical" evidence="7">
    <location>
        <begin position="177"/>
        <end position="197"/>
    </location>
</feature>
<dbReference type="InterPro" id="IPR031621">
    <property type="entry name" value="HisKA_7TM"/>
</dbReference>
<dbReference type="InterPro" id="IPR004358">
    <property type="entry name" value="Sig_transdc_His_kin-like_C"/>
</dbReference>
<dbReference type="SUPFAM" id="SSF55874">
    <property type="entry name" value="ATPase domain of HSP90 chaperone/DNA topoisomerase II/histidine kinase"/>
    <property type="match status" value="1"/>
</dbReference>
<keyword evidence="7" id="KW-0812">Transmembrane</keyword>
<protein>
    <recommendedName>
        <fullName evidence="2">histidine kinase</fullName>
        <ecNumber evidence="2">2.7.13.3</ecNumber>
    </recommendedName>
</protein>
<feature type="transmembrane region" description="Helical" evidence="7">
    <location>
        <begin position="98"/>
        <end position="116"/>
    </location>
</feature>
<keyword evidence="4" id="KW-0808">Transferase</keyword>
<evidence type="ECO:0000256" key="7">
    <source>
        <dbReference type="SAM" id="Phobius"/>
    </source>
</evidence>
<feature type="domain" description="PAC" evidence="9">
    <location>
        <begin position="296"/>
        <end position="352"/>
    </location>
</feature>
<sequence length="600" mass="68412">MELVFNPFSVTLLISSTLVGVLCIYIAFLLKDLVRWVALTMVSVSIWGFFYGLELASLNLEDMLLWGKIQYLGIALAPAFWVYFCLRYTDYKPQRNKVLIISMFIIPVITMLLVFTNSFHHLHYREVGINLNGPFPLLKITPGPWYYFNVLYAYLLFTFGILILWKRFKFADPLHKNQTRIIFAAGAFPIFFNLLYQTKLFVPYDGIDLTTYAFLFTYIIVGVAVLKYNLFSIKPIARDKVVEAITKGVLVLDEKKLIVDFNPFMNQFNPKEKELRSTFDSRRVFKAYPEILELLNTSTVRTLDTELLVNGKSKIVQIEAIPIEDKNSSLTGMVLLFDDITAEVEIKKKLETQTADLRQLNDLKDKFFSIISHDLKGPIFGVTELIHLTQTGLISKEEFVDLIPEISKNMTNVSVLLENLLAWSSSQLRGEQRFPENFDSLKALASQRDLLDRIAKEKGVKIKFTTEDEVWVFADKNMIDLVLRNLINNAIKFSKPEGEIHLSSEIVQEDVKICIKDFGIGITPENLEKLRNGISFTTKGQNNESGTGLGLVLVREYLKKNNGSLTITSELGKGSTFCITLTKSANNTRKKKVKAELKNS</sequence>
<dbReference type="Gene3D" id="1.10.287.130">
    <property type="match status" value="1"/>
</dbReference>
<dbReference type="InterPro" id="IPR000700">
    <property type="entry name" value="PAS-assoc_C"/>
</dbReference>
<feature type="transmembrane region" description="Helical" evidence="7">
    <location>
        <begin position="145"/>
        <end position="165"/>
    </location>
</feature>
<dbReference type="RefSeq" id="WP_377906071.1">
    <property type="nucleotide sequence ID" value="NZ_JBHRZS010000007.1"/>
</dbReference>
<dbReference type="Gene3D" id="3.30.450.20">
    <property type="entry name" value="PAS domain"/>
    <property type="match status" value="1"/>
</dbReference>
<dbReference type="PROSITE" id="PS50113">
    <property type="entry name" value="PAC"/>
    <property type="match status" value="1"/>
</dbReference>
<evidence type="ECO:0000256" key="6">
    <source>
        <dbReference type="ARBA" id="ARBA00023012"/>
    </source>
</evidence>
<evidence type="ECO:0000256" key="5">
    <source>
        <dbReference type="ARBA" id="ARBA00022777"/>
    </source>
</evidence>
<evidence type="ECO:0000259" key="8">
    <source>
        <dbReference type="PROSITE" id="PS50109"/>
    </source>
</evidence>
<gene>
    <name evidence="10" type="ORF">ACFOSV_11030</name>
</gene>
<keyword evidence="7" id="KW-0472">Membrane</keyword>
<dbReference type="PANTHER" id="PTHR45453:SF1">
    <property type="entry name" value="PHOSPHATE REGULON SENSOR PROTEIN PHOR"/>
    <property type="match status" value="1"/>
</dbReference>
<comment type="caution">
    <text evidence="10">The sequence shown here is derived from an EMBL/GenBank/DDBJ whole genome shotgun (WGS) entry which is preliminary data.</text>
</comment>
<evidence type="ECO:0000259" key="9">
    <source>
        <dbReference type="PROSITE" id="PS50113"/>
    </source>
</evidence>
<name>A0ABV8AUU7_9BACT</name>
<feature type="transmembrane region" description="Helical" evidence="7">
    <location>
        <begin position="12"/>
        <end position="30"/>
    </location>
</feature>
<dbReference type="GO" id="GO:0016301">
    <property type="term" value="F:kinase activity"/>
    <property type="evidence" value="ECO:0007669"/>
    <property type="project" value="UniProtKB-KW"/>
</dbReference>
<evidence type="ECO:0000313" key="10">
    <source>
        <dbReference type="EMBL" id="MFC3880716.1"/>
    </source>
</evidence>
<proteinExistence type="predicted"/>
<dbReference type="PRINTS" id="PR00344">
    <property type="entry name" value="BCTRLSENSOR"/>
</dbReference>
<feature type="transmembrane region" description="Helical" evidence="7">
    <location>
        <begin position="69"/>
        <end position="86"/>
    </location>
</feature>
<dbReference type="SUPFAM" id="SSF47384">
    <property type="entry name" value="Homodimeric domain of signal transducing histidine kinase"/>
    <property type="match status" value="1"/>
</dbReference>
<dbReference type="Pfam" id="PF02518">
    <property type="entry name" value="HATPase_c"/>
    <property type="match status" value="1"/>
</dbReference>
<evidence type="ECO:0000256" key="1">
    <source>
        <dbReference type="ARBA" id="ARBA00000085"/>
    </source>
</evidence>
<dbReference type="EC" id="2.7.13.3" evidence="2"/>
<keyword evidence="3" id="KW-0597">Phosphoprotein</keyword>
<dbReference type="Gene3D" id="3.30.565.10">
    <property type="entry name" value="Histidine kinase-like ATPase, C-terminal domain"/>
    <property type="match status" value="1"/>
</dbReference>
<keyword evidence="5 10" id="KW-0418">Kinase</keyword>
<dbReference type="InterPro" id="IPR050351">
    <property type="entry name" value="BphY/WalK/GraS-like"/>
</dbReference>
<evidence type="ECO:0000256" key="3">
    <source>
        <dbReference type="ARBA" id="ARBA00022553"/>
    </source>
</evidence>
<evidence type="ECO:0000256" key="4">
    <source>
        <dbReference type="ARBA" id="ARBA00022679"/>
    </source>
</evidence>
<dbReference type="CDD" id="cd00082">
    <property type="entry name" value="HisKA"/>
    <property type="match status" value="1"/>
</dbReference>
<feature type="transmembrane region" description="Helical" evidence="7">
    <location>
        <begin position="37"/>
        <end position="57"/>
    </location>
</feature>